<feature type="transmembrane region" description="Helical" evidence="1">
    <location>
        <begin position="205"/>
        <end position="227"/>
    </location>
</feature>
<feature type="transmembrane region" description="Helical" evidence="1">
    <location>
        <begin position="34"/>
        <end position="55"/>
    </location>
</feature>
<feature type="transmembrane region" description="Helical" evidence="1">
    <location>
        <begin position="61"/>
        <end position="78"/>
    </location>
</feature>
<gene>
    <name evidence="2" type="ORF">PEDI_01120</name>
</gene>
<dbReference type="Proteomes" id="UP001310022">
    <property type="component" value="Unassembled WGS sequence"/>
</dbReference>
<proteinExistence type="predicted"/>
<reference evidence="2 3" key="1">
    <citation type="submission" date="2021-12" db="EMBL/GenBank/DDBJ databases">
        <title>Genome sequencing of bacteria with rrn-lacking chromosome and rrn-plasmid.</title>
        <authorList>
            <person name="Anda M."/>
            <person name="Iwasaki W."/>
        </authorList>
    </citation>
    <scope>NUCLEOTIDE SEQUENCE [LARGE SCALE GENOMIC DNA]</scope>
    <source>
        <strain evidence="2 3">NBRC 15940</strain>
    </source>
</reference>
<feature type="transmembrane region" description="Helical" evidence="1">
    <location>
        <begin position="6"/>
        <end position="22"/>
    </location>
</feature>
<dbReference type="AlphaFoldDB" id="A0AAN5AHR1"/>
<evidence type="ECO:0000256" key="1">
    <source>
        <dbReference type="SAM" id="Phobius"/>
    </source>
</evidence>
<accession>A0AAN5AHR1</accession>
<keyword evidence="1" id="KW-1133">Transmembrane helix</keyword>
<keyword evidence="1" id="KW-0472">Membrane</keyword>
<dbReference type="EMBL" id="BQKE01000001">
    <property type="protein sequence ID" value="GJM59560.1"/>
    <property type="molecule type" value="Genomic_DNA"/>
</dbReference>
<protein>
    <submittedName>
        <fullName evidence="2">Uncharacterized protein</fullName>
    </submittedName>
</protein>
<evidence type="ECO:0000313" key="2">
    <source>
        <dbReference type="EMBL" id="GJM59560.1"/>
    </source>
</evidence>
<sequence>MSPYMFAAAITNLPPIFIIMFESKLFHRWSLFQLMSAFQVLIIIAIVGYGITHLSNGVDQSFGSALILLFLPMMYYFLRQPLRLAFREEGIEFSRPFVIGRKELLAYSDIRGYSYSTTPTKYFELHTVIFYLENGKTIEVNRRNLDNYSSLLESLTHSEINYFGFEAGPEVPGKKRQYNFLKVSGNVGDQNTKQIKHELIQGSDGFNTCLAGWSAISALLICAIYFVA</sequence>
<organism evidence="2 3">
    <name type="scientific">Persicobacter diffluens</name>
    <dbReference type="NCBI Taxonomy" id="981"/>
    <lineage>
        <taxon>Bacteria</taxon>
        <taxon>Pseudomonadati</taxon>
        <taxon>Bacteroidota</taxon>
        <taxon>Cytophagia</taxon>
        <taxon>Cytophagales</taxon>
        <taxon>Persicobacteraceae</taxon>
        <taxon>Persicobacter</taxon>
    </lineage>
</organism>
<name>A0AAN5AHR1_9BACT</name>
<comment type="caution">
    <text evidence="2">The sequence shown here is derived from an EMBL/GenBank/DDBJ whole genome shotgun (WGS) entry which is preliminary data.</text>
</comment>
<keyword evidence="1" id="KW-0812">Transmembrane</keyword>
<keyword evidence="3" id="KW-1185">Reference proteome</keyword>
<evidence type="ECO:0000313" key="3">
    <source>
        <dbReference type="Proteomes" id="UP001310022"/>
    </source>
</evidence>